<dbReference type="NCBIfam" id="NF033516">
    <property type="entry name" value="transpos_IS3"/>
    <property type="match status" value="1"/>
</dbReference>
<dbReference type="GO" id="GO:0015074">
    <property type="term" value="P:DNA integration"/>
    <property type="evidence" value="ECO:0007669"/>
    <property type="project" value="InterPro"/>
</dbReference>
<dbReference type="GO" id="GO:0003676">
    <property type="term" value="F:nucleic acid binding"/>
    <property type="evidence" value="ECO:0007669"/>
    <property type="project" value="InterPro"/>
</dbReference>
<dbReference type="Proteomes" id="UP000233727">
    <property type="component" value="Unassembled WGS sequence"/>
</dbReference>
<sequence length="194" mass="22394">GMTSAYARRTFKPHKTRVNEARLANILDREFDGYEPRTHLASDLTYVRVGGKWAYVCLLIDLANRSIAGHSADTSRTADLVMAAFATLDFPLTEVEVFHTDRGSEFDNAKIDELLDVFDIRRSLSRKGNPYDNAVVESTNRLLKKELIYRNHYTSLEQLRSDLNDYVWWFNNQRLHSTLGYRSPKEFTEQGLVL</sequence>
<comment type="caution">
    <text evidence="2">The sequence shown here is derived from an EMBL/GenBank/DDBJ whole genome shotgun (WGS) entry which is preliminary data.</text>
</comment>
<dbReference type="SUPFAM" id="SSF53098">
    <property type="entry name" value="Ribonuclease H-like"/>
    <property type="match status" value="1"/>
</dbReference>
<proteinExistence type="predicted"/>
<dbReference type="RefSeq" id="WP_257468090.1">
    <property type="nucleotide sequence ID" value="NZ_PCGY01000025.1"/>
</dbReference>
<evidence type="ECO:0000259" key="1">
    <source>
        <dbReference type="PROSITE" id="PS50994"/>
    </source>
</evidence>
<organism evidence="2 3">
    <name type="scientific">Bifidobacterium thermophilum</name>
    <dbReference type="NCBI Taxonomy" id="33905"/>
    <lineage>
        <taxon>Bacteria</taxon>
        <taxon>Bacillati</taxon>
        <taxon>Actinomycetota</taxon>
        <taxon>Actinomycetes</taxon>
        <taxon>Bifidobacteriales</taxon>
        <taxon>Bifidobacteriaceae</taxon>
        <taxon>Bifidobacterium</taxon>
    </lineage>
</organism>
<dbReference type="Pfam" id="PF13683">
    <property type="entry name" value="rve_3"/>
    <property type="match status" value="1"/>
</dbReference>
<evidence type="ECO:0000313" key="3">
    <source>
        <dbReference type="Proteomes" id="UP000233727"/>
    </source>
</evidence>
<feature type="non-terminal residue" evidence="2">
    <location>
        <position position="1"/>
    </location>
</feature>
<dbReference type="PANTHER" id="PTHR46889">
    <property type="entry name" value="TRANSPOSASE INSF FOR INSERTION SEQUENCE IS3B-RELATED"/>
    <property type="match status" value="1"/>
</dbReference>
<dbReference type="AlphaFoldDB" id="A0A2N3QE88"/>
<dbReference type="InterPro" id="IPR050900">
    <property type="entry name" value="Transposase_IS3/IS150/IS904"/>
</dbReference>
<dbReference type="InterPro" id="IPR048020">
    <property type="entry name" value="Transpos_IS3"/>
</dbReference>
<reference evidence="2 3" key="1">
    <citation type="submission" date="2017-10" db="EMBL/GenBank/DDBJ databases">
        <title>Bifidobacterium genomics.</title>
        <authorList>
            <person name="Lugli G.A."/>
            <person name="Milani C."/>
            <person name="Mancabelli L."/>
        </authorList>
    </citation>
    <scope>NUCLEOTIDE SEQUENCE [LARGE SCALE GENOMIC DNA]</scope>
    <source>
        <strain evidence="2 3">1542B</strain>
    </source>
</reference>
<dbReference type="PANTHER" id="PTHR46889:SF4">
    <property type="entry name" value="TRANSPOSASE INSO FOR INSERTION SEQUENCE ELEMENT IS911B-RELATED"/>
    <property type="match status" value="1"/>
</dbReference>
<gene>
    <name evidence="2" type="ORF">CQR47_1807</name>
</gene>
<dbReference type="EMBL" id="PCGY01000025">
    <property type="protein sequence ID" value="PKU88420.1"/>
    <property type="molecule type" value="Genomic_DNA"/>
</dbReference>
<dbReference type="InterPro" id="IPR012337">
    <property type="entry name" value="RNaseH-like_sf"/>
</dbReference>
<dbReference type="PROSITE" id="PS50994">
    <property type="entry name" value="INTEGRASE"/>
    <property type="match status" value="1"/>
</dbReference>
<evidence type="ECO:0000313" key="2">
    <source>
        <dbReference type="EMBL" id="PKU88420.1"/>
    </source>
</evidence>
<feature type="domain" description="Integrase catalytic" evidence="1">
    <location>
        <begin position="32"/>
        <end position="192"/>
    </location>
</feature>
<dbReference type="InterPro" id="IPR001584">
    <property type="entry name" value="Integrase_cat-core"/>
</dbReference>
<name>A0A2N3QE88_9BIFI</name>
<accession>A0A2N3QE88</accession>
<dbReference type="InterPro" id="IPR036397">
    <property type="entry name" value="RNaseH_sf"/>
</dbReference>
<dbReference type="Gene3D" id="3.30.420.10">
    <property type="entry name" value="Ribonuclease H-like superfamily/Ribonuclease H"/>
    <property type="match status" value="1"/>
</dbReference>
<protein>
    <submittedName>
        <fullName evidence="2">ISSdy1 family transposase</fullName>
    </submittedName>
</protein>